<reference evidence="1" key="1">
    <citation type="submission" date="2024-05" db="EMBL/GenBank/DDBJ databases">
        <title>30 novel species of actinomycetes from the DSMZ collection.</title>
        <authorList>
            <person name="Nouioui I."/>
        </authorList>
    </citation>
    <scope>NUCLEOTIDE SEQUENCE</scope>
    <source>
        <strain evidence="1">DSM 3412</strain>
    </source>
</reference>
<keyword evidence="2" id="KW-1185">Reference proteome</keyword>
<dbReference type="EMBL" id="JAVRFJ010000001">
    <property type="protein sequence ID" value="MDT0566241.1"/>
    <property type="molecule type" value="Genomic_DNA"/>
</dbReference>
<protein>
    <submittedName>
        <fullName evidence="1">Phosphodiesterase</fullName>
    </submittedName>
</protein>
<dbReference type="RefSeq" id="WP_033527674.1">
    <property type="nucleotide sequence ID" value="NZ_JAVRFJ010000001.1"/>
</dbReference>
<dbReference type="Proteomes" id="UP001180737">
    <property type="component" value="Unassembled WGS sequence"/>
</dbReference>
<organism evidence="1 2">
    <name type="scientific">Streptomyces gottesmaniae</name>
    <dbReference type="NCBI Taxonomy" id="3075518"/>
    <lineage>
        <taxon>Bacteria</taxon>
        <taxon>Bacillati</taxon>
        <taxon>Actinomycetota</taxon>
        <taxon>Actinomycetes</taxon>
        <taxon>Kitasatosporales</taxon>
        <taxon>Streptomycetaceae</taxon>
        <taxon>Streptomyces</taxon>
    </lineage>
</organism>
<comment type="caution">
    <text evidence="1">The sequence shown here is derived from an EMBL/GenBank/DDBJ whole genome shotgun (WGS) entry which is preliminary data.</text>
</comment>
<evidence type="ECO:0000313" key="2">
    <source>
        <dbReference type="Proteomes" id="UP001180737"/>
    </source>
</evidence>
<gene>
    <name evidence="1" type="ORF">RM704_01890</name>
</gene>
<evidence type="ECO:0000313" key="1">
    <source>
        <dbReference type="EMBL" id="MDT0566241.1"/>
    </source>
</evidence>
<dbReference type="SUPFAM" id="SSF56634">
    <property type="entry name" value="Heme-dependent catalase-like"/>
    <property type="match status" value="1"/>
</dbReference>
<proteinExistence type="predicted"/>
<sequence>METGFRLLARLRSAPALHPDGLTCRAEVEVVDDGRRPWGAPWMDEPARYTARVRLSRAAGLPRRLPDGLGLAVRVEQAAGADRPLDLLLTSSGEGRITRHLPRPRTDALGGPYSSLLPYRIGGRSGTLAAFPRRGRHTHVHGDPTSLAAVLADEPLVFDLCAETFHRSWRAFAVLTVREVLPTPPEDTLDFDVYAHGAPGFTPGRTLAATRRAAYRGSRAGRH</sequence>
<accession>A0ABU2YQG0</accession>
<name>A0ABU2YQG0_9ACTN</name>
<dbReference type="InterPro" id="IPR020835">
    <property type="entry name" value="Catalase_sf"/>
</dbReference>